<name>A0A0D2Y488_FUSOF</name>
<proteinExistence type="predicted"/>
<evidence type="ECO:0000313" key="3">
    <source>
        <dbReference type="Proteomes" id="UP000002489"/>
    </source>
</evidence>
<evidence type="ECO:0000256" key="1">
    <source>
        <dbReference type="SAM" id="MobiDB-lite"/>
    </source>
</evidence>
<reference evidence="2" key="2">
    <citation type="submission" date="2025-08" db="UniProtKB">
        <authorList>
            <consortium name="EnsemblFungi"/>
        </authorList>
    </citation>
    <scope>IDENTIFICATION</scope>
    <source>
        <strain evidence="2">4287 / CBS 123668 / FGSC 9935 / NRRL 34936</strain>
    </source>
</reference>
<accession>A0A0D2Y488</accession>
<protein>
    <submittedName>
        <fullName evidence="2">Uncharacterized protein</fullName>
    </submittedName>
</protein>
<reference evidence="3" key="1">
    <citation type="journal article" date="2012" name="Mol. Plant Microbe Interact.">
        <title>A highly conserved effector in Fusarium oxysporum is required for full virulence on Arabidopsis.</title>
        <authorList>
            <person name="Thatcher L.F."/>
            <person name="Gardiner D.M."/>
            <person name="Kazan K."/>
            <person name="Manners J."/>
        </authorList>
    </citation>
    <scope>NUCLEOTIDE SEQUENCE [LARGE SCALE GENOMIC DNA]</scope>
    <source>
        <strain evidence="3">Fo5176</strain>
    </source>
</reference>
<feature type="compositionally biased region" description="Basic and acidic residues" evidence="1">
    <location>
        <begin position="91"/>
        <end position="102"/>
    </location>
</feature>
<organism evidence="2 3">
    <name type="scientific">Fusarium oxysporum (strain Fo5176)</name>
    <name type="common">Fusarium vascular wilt</name>
    <dbReference type="NCBI Taxonomy" id="660025"/>
    <lineage>
        <taxon>Eukaryota</taxon>
        <taxon>Fungi</taxon>
        <taxon>Dikarya</taxon>
        <taxon>Ascomycota</taxon>
        <taxon>Pezizomycotina</taxon>
        <taxon>Sordariomycetes</taxon>
        <taxon>Hypocreomycetidae</taxon>
        <taxon>Hypocreales</taxon>
        <taxon>Nectriaceae</taxon>
        <taxon>Fusarium</taxon>
        <taxon>Fusarium oxysporum species complex</taxon>
    </lineage>
</organism>
<sequence length="113" mass="12262">MAFSSSSLGPIGHLERLGFGQACVSHWDSVISLLRTAGVARADNNITEATQAHPEEGLQDTGRRRCITCKEEENNDHDNPDHHIKHGSKANSEHGGDSKADTEQDTEDNSPTD</sequence>
<dbReference type="EnsemblFungi" id="FOXG_11090T0">
    <property type="protein sequence ID" value="FOXG_11090P0"/>
    <property type="gene ID" value="FOXG_11090"/>
</dbReference>
<feature type="compositionally biased region" description="Acidic residues" evidence="1">
    <location>
        <begin position="103"/>
        <end position="113"/>
    </location>
</feature>
<feature type="compositionally biased region" description="Basic and acidic residues" evidence="1">
    <location>
        <begin position="68"/>
        <end position="82"/>
    </location>
</feature>
<evidence type="ECO:0000313" key="2">
    <source>
        <dbReference type="EnsemblFungi" id="FOXG_11090P0"/>
    </source>
</evidence>
<feature type="region of interest" description="Disordered" evidence="1">
    <location>
        <begin position="43"/>
        <end position="113"/>
    </location>
</feature>
<dbReference type="Proteomes" id="UP000002489">
    <property type="component" value="Unassembled WGS sequence"/>
</dbReference>
<dbReference type="AlphaFoldDB" id="A0A0D2Y488"/>